<evidence type="ECO:0000313" key="2">
    <source>
        <dbReference type="EMBL" id="NKC04100.1"/>
    </source>
</evidence>
<dbReference type="Proteomes" id="UP000704467">
    <property type="component" value="Unassembled WGS sequence"/>
</dbReference>
<keyword evidence="3" id="KW-1185">Reference proteome</keyword>
<name>A0ABX1DTG5_9HYPH</name>
<accession>A0ABX1DTG5</accession>
<comment type="caution">
    <text evidence="2">The sequence shown here is derived from an EMBL/GenBank/DDBJ whole genome shotgun (WGS) entry which is preliminary data.</text>
</comment>
<reference evidence="2 3" key="1">
    <citation type="submission" date="2020-03" db="EMBL/GenBank/DDBJ databases">
        <title>Whole genome sequencing of clinical and environmental type strains of Ochrobactrum.</title>
        <authorList>
            <person name="Dharne M."/>
        </authorList>
    </citation>
    <scope>NUCLEOTIDE SEQUENCE [LARGE SCALE GENOMIC DNA]</scope>
    <source>
        <strain evidence="2 3">CIP 109452</strain>
    </source>
</reference>
<evidence type="ECO:0000313" key="3">
    <source>
        <dbReference type="Proteomes" id="UP000704467"/>
    </source>
</evidence>
<evidence type="ECO:0000256" key="1">
    <source>
        <dbReference type="SAM" id="MobiDB-lite"/>
    </source>
</evidence>
<dbReference type="EMBL" id="JAAVLN010000002">
    <property type="protein sequence ID" value="NKC04100.1"/>
    <property type="molecule type" value="Genomic_DNA"/>
</dbReference>
<gene>
    <name evidence="2" type="ORF">HED55_15175</name>
</gene>
<feature type="compositionally biased region" description="Basic and acidic residues" evidence="1">
    <location>
        <begin position="23"/>
        <end position="38"/>
    </location>
</feature>
<sequence length="55" mass="5684">MSAGNSVTVARNHGVTGINGEDADCHEHDRGDHQDGKKGGMLGRSYSETLSTVAG</sequence>
<proteinExistence type="predicted"/>
<feature type="compositionally biased region" description="Polar residues" evidence="1">
    <location>
        <begin position="46"/>
        <end position="55"/>
    </location>
</feature>
<protein>
    <submittedName>
        <fullName evidence="2">Uncharacterized protein</fullName>
    </submittedName>
</protein>
<organism evidence="2 3">
    <name type="scientific">Brucella haematophila</name>
    <dbReference type="NCBI Taxonomy" id="419474"/>
    <lineage>
        <taxon>Bacteria</taxon>
        <taxon>Pseudomonadati</taxon>
        <taxon>Pseudomonadota</taxon>
        <taxon>Alphaproteobacteria</taxon>
        <taxon>Hyphomicrobiales</taxon>
        <taxon>Brucellaceae</taxon>
        <taxon>Brucella/Ochrobactrum group</taxon>
        <taxon>Brucella</taxon>
    </lineage>
</organism>
<feature type="region of interest" description="Disordered" evidence="1">
    <location>
        <begin position="1"/>
        <end position="55"/>
    </location>
</feature>